<evidence type="ECO:0000313" key="1">
    <source>
        <dbReference type="EMBL" id="KAF3433485.1"/>
    </source>
</evidence>
<evidence type="ECO:0000313" key="2">
    <source>
        <dbReference type="Proteomes" id="UP000796880"/>
    </source>
</evidence>
<dbReference type="OrthoDB" id="1434153at2759"/>
<dbReference type="Proteomes" id="UP000796880">
    <property type="component" value="Unassembled WGS sequence"/>
</dbReference>
<protein>
    <submittedName>
        <fullName evidence="1">Uncharacterized protein</fullName>
    </submittedName>
</protein>
<gene>
    <name evidence="1" type="ORF">FNV43_RR24587</name>
</gene>
<dbReference type="EMBL" id="VOIH02000011">
    <property type="protein sequence ID" value="KAF3433485.1"/>
    <property type="molecule type" value="Genomic_DNA"/>
</dbReference>
<proteinExistence type="predicted"/>
<sequence length="199" mass="23274">MGFQRFEVLRRLVVTGNLTTYQESLRVDQNPQGLQDSSMETTMGFSTAVHNFPFVECGSSKKRSKYFVMKEEQVSGSRLEDKYMTKSIENRLYLKKKLFRFQYKKEDKALLLLNSLPESYEHLTTTLLYGKDEVKFVDVSNALVNNEYRKKDQIDHRETTPEALTIVGGGNEKIWRIWRAEQIPFKVKRIIIKKKSCKG</sequence>
<dbReference type="AlphaFoldDB" id="A0A8K0DTD0"/>
<reference evidence="1" key="1">
    <citation type="submission" date="2020-03" db="EMBL/GenBank/DDBJ databases">
        <title>A high-quality chromosome-level genome assembly of a woody plant with both climbing and erect habits, Rhamnella rubrinervis.</title>
        <authorList>
            <person name="Lu Z."/>
            <person name="Yang Y."/>
            <person name="Zhu X."/>
            <person name="Sun Y."/>
        </authorList>
    </citation>
    <scope>NUCLEOTIDE SEQUENCE</scope>
    <source>
        <strain evidence="1">BYM</strain>
        <tissue evidence="1">Leaf</tissue>
    </source>
</reference>
<accession>A0A8K0DTD0</accession>
<keyword evidence="2" id="KW-1185">Reference proteome</keyword>
<dbReference type="Pfam" id="PF14223">
    <property type="entry name" value="Retrotran_gag_2"/>
    <property type="match status" value="1"/>
</dbReference>
<name>A0A8K0DTD0_9ROSA</name>
<organism evidence="1 2">
    <name type="scientific">Rhamnella rubrinervis</name>
    <dbReference type="NCBI Taxonomy" id="2594499"/>
    <lineage>
        <taxon>Eukaryota</taxon>
        <taxon>Viridiplantae</taxon>
        <taxon>Streptophyta</taxon>
        <taxon>Embryophyta</taxon>
        <taxon>Tracheophyta</taxon>
        <taxon>Spermatophyta</taxon>
        <taxon>Magnoliopsida</taxon>
        <taxon>eudicotyledons</taxon>
        <taxon>Gunneridae</taxon>
        <taxon>Pentapetalae</taxon>
        <taxon>rosids</taxon>
        <taxon>fabids</taxon>
        <taxon>Rosales</taxon>
        <taxon>Rhamnaceae</taxon>
        <taxon>rhamnoid group</taxon>
        <taxon>Rhamneae</taxon>
        <taxon>Rhamnella</taxon>
    </lineage>
</organism>
<comment type="caution">
    <text evidence="1">The sequence shown here is derived from an EMBL/GenBank/DDBJ whole genome shotgun (WGS) entry which is preliminary data.</text>
</comment>